<dbReference type="AlphaFoldDB" id="A0A564YT70"/>
<organism evidence="1 2">
    <name type="scientific">Hymenolepis diminuta</name>
    <name type="common">Rat tapeworm</name>
    <dbReference type="NCBI Taxonomy" id="6216"/>
    <lineage>
        <taxon>Eukaryota</taxon>
        <taxon>Metazoa</taxon>
        <taxon>Spiralia</taxon>
        <taxon>Lophotrochozoa</taxon>
        <taxon>Platyhelminthes</taxon>
        <taxon>Cestoda</taxon>
        <taxon>Eucestoda</taxon>
        <taxon>Cyclophyllidea</taxon>
        <taxon>Hymenolepididae</taxon>
        <taxon>Hymenolepis</taxon>
    </lineage>
</organism>
<protein>
    <submittedName>
        <fullName evidence="1">Uncharacterized protein</fullName>
    </submittedName>
</protein>
<keyword evidence="2" id="KW-1185">Reference proteome</keyword>
<reference evidence="1 2" key="1">
    <citation type="submission" date="2019-07" db="EMBL/GenBank/DDBJ databases">
        <authorList>
            <person name="Jastrzebski P J."/>
            <person name="Paukszto L."/>
            <person name="Jastrzebski P J."/>
        </authorList>
    </citation>
    <scope>NUCLEOTIDE SEQUENCE [LARGE SCALE GENOMIC DNA]</scope>
    <source>
        <strain evidence="1 2">WMS-il1</strain>
    </source>
</reference>
<evidence type="ECO:0000313" key="1">
    <source>
        <dbReference type="EMBL" id="VUZ50386.1"/>
    </source>
</evidence>
<sequence length="126" mass="13861">MESSMSVSFISEPTVLEQQSVPNSHLRDYQTNQICHLKGQKGDCCTFTSTRTNTSATNIKSPKLIGQCNHIRPIPMLVCHPIRSALVHNKCRQPEKIGRAKPESLVIGTVSKVVAQNTSEAALSHH</sequence>
<dbReference type="EMBL" id="CABIJS010000356">
    <property type="protein sequence ID" value="VUZ50386.1"/>
    <property type="molecule type" value="Genomic_DNA"/>
</dbReference>
<dbReference type="Proteomes" id="UP000321570">
    <property type="component" value="Unassembled WGS sequence"/>
</dbReference>
<evidence type="ECO:0000313" key="2">
    <source>
        <dbReference type="Proteomes" id="UP000321570"/>
    </source>
</evidence>
<gene>
    <name evidence="1" type="ORF">WMSIL1_LOCUS9226</name>
</gene>
<accession>A0A564YT70</accession>
<proteinExistence type="predicted"/>
<name>A0A564YT70_HYMDI</name>